<dbReference type="GO" id="GO:0005886">
    <property type="term" value="C:plasma membrane"/>
    <property type="evidence" value="ECO:0007669"/>
    <property type="project" value="UniProtKB-SubCell"/>
</dbReference>
<evidence type="ECO:0000256" key="8">
    <source>
        <dbReference type="ARBA" id="ARBA00022692"/>
    </source>
</evidence>
<evidence type="ECO:0000256" key="5">
    <source>
        <dbReference type="ARBA" id="ARBA00012483"/>
    </source>
</evidence>
<keyword evidence="8 16" id="KW-0812">Transmembrane</keyword>
<evidence type="ECO:0000313" key="21">
    <source>
        <dbReference type="EMBL" id="GJN18082.1"/>
    </source>
</evidence>
<dbReference type="InterPro" id="IPR032675">
    <property type="entry name" value="LRR_dom_sf"/>
</dbReference>
<organism evidence="21 22">
    <name type="scientific">Eleusine coracana subsp. coracana</name>
    <dbReference type="NCBI Taxonomy" id="191504"/>
    <lineage>
        <taxon>Eukaryota</taxon>
        <taxon>Viridiplantae</taxon>
        <taxon>Streptophyta</taxon>
        <taxon>Embryophyta</taxon>
        <taxon>Tracheophyta</taxon>
        <taxon>Spermatophyta</taxon>
        <taxon>Magnoliopsida</taxon>
        <taxon>Liliopsida</taxon>
        <taxon>Poales</taxon>
        <taxon>Poaceae</taxon>
        <taxon>PACMAD clade</taxon>
        <taxon>Chloridoideae</taxon>
        <taxon>Cynodonteae</taxon>
        <taxon>Eleusininae</taxon>
        <taxon>Eleusine</taxon>
    </lineage>
</organism>
<comment type="subcellular location">
    <subcellularLocation>
        <location evidence="3">Cell membrane</location>
        <topology evidence="3">Single-pass membrane protein</topology>
    </subcellularLocation>
    <subcellularLocation>
        <location evidence="2">Endomembrane system</location>
        <topology evidence="2">Multi-pass membrane protein</topology>
    </subcellularLocation>
</comment>
<name>A0AAV5E649_ELECO</name>
<keyword evidence="9 17" id="KW-0732">Signal</keyword>
<evidence type="ECO:0000259" key="20">
    <source>
        <dbReference type="Pfam" id="PF25333"/>
    </source>
</evidence>
<dbReference type="SMART" id="SM00369">
    <property type="entry name" value="LRR_TYP"/>
    <property type="match status" value="8"/>
</dbReference>
<feature type="domain" description="Leucine-rich repeat-containing N-terminal plant-type" evidence="18">
    <location>
        <begin position="52"/>
        <end position="87"/>
    </location>
</feature>
<keyword evidence="14" id="KW-0675">Receptor</keyword>
<comment type="pathway">
    <text evidence="4">Protein modification; protein ubiquitination.</text>
</comment>
<evidence type="ECO:0000256" key="6">
    <source>
        <dbReference type="ARBA" id="ARBA00022614"/>
    </source>
</evidence>
<dbReference type="InterPro" id="IPR013210">
    <property type="entry name" value="LRR_N_plant-typ"/>
</dbReference>
<dbReference type="FunFam" id="3.80.10.10:FF:000095">
    <property type="entry name" value="LRR receptor-like serine/threonine-protein kinase GSO1"/>
    <property type="match status" value="1"/>
</dbReference>
<evidence type="ECO:0000256" key="1">
    <source>
        <dbReference type="ARBA" id="ARBA00000900"/>
    </source>
</evidence>
<evidence type="ECO:0000256" key="11">
    <source>
        <dbReference type="ARBA" id="ARBA00022786"/>
    </source>
</evidence>
<dbReference type="Pfam" id="PF25333">
    <property type="entry name" value="DUF2921_N"/>
    <property type="match status" value="2"/>
</dbReference>
<reference evidence="21" key="1">
    <citation type="journal article" date="2018" name="DNA Res.">
        <title>Multiple hybrid de novo genome assembly of finger millet, an orphan allotetraploid crop.</title>
        <authorList>
            <person name="Hatakeyama M."/>
            <person name="Aluri S."/>
            <person name="Balachadran M.T."/>
            <person name="Sivarajan S.R."/>
            <person name="Patrignani A."/>
            <person name="Gruter S."/>
            <person name="Poveda L."/>
            <person name="Shimizu-Inatsugi R."/>
            <person name="Baeten J."/>
            <person name="Francoijs K.J."/>
            <person name="Nataraja K.N."/>
            <person name="Reddy Y.A.N."/>
            <person name="Phadnis S."/>
            <person name="Ravikumar R.L."/>
            <person name="Schlapbach R."/>
            <person name="Sreeman S.M."/>
            <person name="Shimizu K.K."/>
        </authorList>
    </citation>
    <scope>NUCLEOTIDE SEQUENCE</scope>
</reference>
<dbReference type="PRINTS" id="PR00019">
    <property type="entry name" value="LEURICHRPT"/>
</dbReference>
<dbReference type="Proteomes" id="UP001054889">
    <property type="component" value="Unassembled WGS sequence"/>
</dbReference>
<dbReference type="AlphaFoldDB" id="A0AAV5E649"/>
<comment type="caution">
    <text evidence="21">The sequence shown here is derived from an EMBL/GenBank/DDBJ whole genome shotgun (WGS) entry which is preliminary data.</text>
</comment>
<dbReference type="Gene3D" id="3.80.10.10">
    <property type="entry name" value="Ribonuclease Inhibitor"/>
    <property type="match status" value="2"/>
</dbReference>
<dbReference type="Pfam" id="PF11145">
    <property type="entry name" value="DUF2921"/>
    <property type="match status" value="1"/>
</dbReference>
<evidence type="ECO:0000256" key="2">
    <source>
        <dbReference type="ARBA" id="ARBA00004127"/>
    </source>
</evidence>
<dbReference type="Pfam" id="PF08263">
    <property type="entry name" value="LRRNT_2"/>
    <property type="match status" value="1"/>
</dbReference>
<dbReference type="EMBL" id="BQKI01000073">
    <property type="protein sequence ID" value="GJN18082.1"/>
    <property type="molecule type" value="Genomic_DNA"/>
</dbReference>
<feature type="transmembrane region" description="Helical" evidence="16">
    <location>
        <begin position="967"/>
        <end position="986"/>
    </location>
</feature>
<keyword evidence="7" id="KW-0808">Transferase</keyword>
<feature type="signal peptide" evidence="17">
    <location>
        <begin position="1"/>
        <end position="18"/>
    </location>
</feature>
<evidence type="ECO:0000256" key="4">
    <source>
        <dbReference type="ARBA" id="ARBA00004906"/>
    </source>
</evidence>
<keyword evidence="15" id="KW-0325">Glycoprotein</keyword>
<evidence type="ECO:0000256" key="17">
    <source>
        <dbReference type="SAM" id="SignalP"/>
    </source>
</evidence>
<dbReference type="Pfam" id="PF00560">
    <property type="entry name" value="LRR_1"/>
    <property type="match status" value="10"/>
</dbReference>
<evidence type="ECO:0000256" key="7">
    <source>
        <dbReference type="ARBA" id="ARBA00022679"/>
    </source>
</evidence>
<dbReference type="SUPFAM" id="SSF52058">
    <property type="entry name" value="L domain-like"/>
    <property type="match status" value="2"/>
</dbReference>
<feature type="chain" id="PRO_5044022733" description="RING-type E3 ubiquitin transferase" evidence="17">
    <location>
        <begin position="19"/>
        <end position="1176"/>
    </location>
</feature>
<reference evidence="21" key="2">
    <citation type="submission" date="2021-12" db="EMBL/GenBank/DDBJ databases">
        <title>Resequencing data analysis of finger millet.</title>
        <authorList>
            <person name="Hatakeyama M."/>
            <person name="Aluri S."/>
            <person name="Balachadran M.T."/>
            <person name="Sivarajan S.R."/>
            <person name="Poveda L."/>
            <person name="Shimizu-Inatsugi R."/>
            <person name="Schlapbach R."/>
            <person name="Sreeman S.M."/>
            <person name="Shimizu K.K."/>
        </authorList>
    </citation>
    <scope>NUCLEOTIDE SEQUENCE</scope>
</reference>
<accession>A0AAV5E649</accession>
<dbReference type="InterPro" id="IPR003591">
    <property type="entry name" value="Leu-rich_rpt_typical-subtyp"/>
</dbReference>
<protein>
    <recommendedName>
        <fullName evidence="5">RING-type E3 ubiquitin transferase</fullName>
        <ecNumber evidence="5">2.3.2.27</ecNumber>
    </recommendedName>
</protein>
<dbReference type="InterPro" id="IPR001611">
    <property type="entry name" value="Leu-rich_rpt"/>
</dbReference>
<comment type="catalytic activity">
    <reaction evidence="1">
        <text>S-ubiquitinyl-[E2 ubiquitin-conjugating enzyme]-L-cysteine + [acceptor protein]-L-lysine = [E2 ubiquitin-conjugating enzyme]-L-cysteine + N(6)-ubiquitinyl-[acceptor protein]-L-lysine.</text>
        <dbReference type="EC" id="2.3.2.27"/>
    </reaction>
</comment>
<sequence>MAVLKILLLLILKIATWCLLLLRTQSTTSEPAHVVASTRSSNTSSSRCILLERDALLAFRAGLTDPDSYLASWQGEDCCQWKGVRCSSHTGHVVELALRSLKEVKSSIGFREGQMNSSLLGLRQLRSLDLRDNNFSLVPIPGFIGSLENLRYLYLSNSMFSGQLPPQLGNLSKLQYLDLNSIYTTYSTDLAWLSRLTELQYLDLSHVNLSRATDWVHVVNKLPSLVTLNLRYCGLRNAIPSPEKVNLTSLEHLDLFGNEFSSSAGTKNLFWDLPSLLHLDMGHCGLQGSIPEQLGNSTSIMTLHLNENNLVGTIPRSFQSLQNLEQLWLDGNNISGPVSILLKRLSGNSLSQLSLYKNNLTGSLPDQLGHLCNLTTLDLSSNRLSGEIPLGIGALTKLRALLLGSNNLEGPIPEEIGKLAALKNLNLSWNHISGTIPGSTGELHSLESLDLSHNEFAGDIPANLSDLLSLSHLNLSYNNLTGRIPSGNQLQTLIDEASSYIGNPVILFSLKHTSKTYADVAVHLRVPNHPDLTDSFVTGRLEAGDNFETIFLATFTGSDAYKYSGRASCPPATALATSRRALFQPEHGDFSCSTLRAELMFKYKLKYYESNSSFLSELHEPRMIMSQVQCATNGAVRLYAVFSNHTNMEGPWPSEHRFLVEKQAVVTDGFWEPETNRLCLHGCRVVRSASDNLEVRECGIGISFWFPAVWTVRDRSATAAMLWNASHSSVVSDLITASSFQKIVTSNLSNVKYIYNQTMLQMAKRQYLKTRLSSDNKNAEVSSFPSNYTYHDFGFMFSADRGGRSGGAYPVSIGSAMVHGDTLAAESSFSRHAAAEMKLSRFVNVSYGILYEIVPTEWPRGIYNSYQDPVPFEHRKISAEGVYDTKTGFLSLLGCRELNGSTDCQVLITVQFSSFGEPRGLGHGTGRISSLRDKTDVLYFESRNITLWGMYSQQRSESIWRMNLERIIMLAFSSLSCAFAVVQILHTKKNRDAAPATSITMLVVMALGYAIPLALDLDANRGKQFVLLDLQELMMRAPVLIAFVLQLRLLQLAWSGRRASDHKWSGAEWSVLRVCLPLYLIGAAITAAVHARHSRAARKDPLFGEFISEDPGTLLGALASYAGLVTDGFLLPQVLLNASVRALSPWFYVGGTVIRVAPHVSDVFRARRYVPSARPS</sequence>
<evidence type="ECO:0000256" key="13">
    <source>
        <dbReference type="ARBA" id="ARBA00023136"/>
    </source>
</evidence>
<dbReference type="GO" id="GO:0012505">
    <property type="term" value="C:endomembrane system"/>
    <property type="evidence" value="ECO:0007669"/>
    <property type="project" value="UniProtKB-SubCell"/>
</dbReference>
<dbReference type="EC" id="2.3.2.27" evidence="5"/>
<evidence type="ECO:0000256" key="3">
    <source>
        <dbReference type="ARBA" id="ARBA00004162"/>
    </source>
</evidence>
<dbReference type="PANTHER" id="PTHR27000:SF642">
    <property type="entry name" value="INACTIVE LEUCINE-RICH REPEAT RECEPTOR KINASE XIAO-RELATED"/>
    <property type="match status" value="1"/>
</dbReference>
<evidence type="ECO:0000313" key="22">
    <source>
        <dbReference type="Proteomes" id="UP001054889"/>
    </source>
</evidence>
<dbReference type="GO" id="GO:0061630">
    <property type="term" value="F:ubiquitin protein ligase activity"/>
    <property type="evidence" value="ECO:0007669"/>
    <property type="project" value="UniProtKB-EC"/>
</dbReference>
<feature type="domain" description="SWEET-like" evidence="19">
    <location>
        <begin position="954"/>
        <end position="1170"/>
    </location>
</feature>
<feature type="transmembrane region" description="Helical" evidence="16">
    <location>
        <begin position="1071"/>
        <end position="1091"/>
    </location>
</feature>
<dbReference type="InterPro" id="IPR057425">
    <property type="entry name" value="DUF2921_N"/>
</dbReference>
<keyword evidence="12 16" id="KW-1133">Transmembrane helix</keyword>
<feature type="transmembrane region" description="Helical" evidence="16">
    <location>
        <begin position="993"/>
        <end position="1013"/>
    </location>
</feature>
<keyword evidence="13 16" id="KW-0472">Membrane</keyword>
<dbReference type="InterPro" id="IPR021319">
    <property type="entry name" value="DUF2921"/>
</dbReference>
<proteinExistence type="predicted"/>
<keyword evidence="11" id="KW-0833">Ubl conjugation pathway</keyword>
<keyword evidence="10" id="KW-0677">Repeat</keyword>
<feature type="domain" description="DUF2921" evidence="20">
    <location>
        <begin position="771"/>
        <end position="941"/>
    </location>
</feature>
<keyword evidence="22" id="KW-1185">Reference proteome</keyword>
<dbReference type="PROSITE" id="PS51450">
    <property type="entry name" value="LRR"/>
    <property type="match status" value="2"/>
</dbReference>
<evidence type="ECO:0000256" key="15">
    <source>
        <dbReference type="ARBA" id="ARBA00023180"/>
    </source>
</evidence>
<evidence type="ECO:0000256" key="9">
    <source>
        <dbReference type="ARBA" id="ARBA00022729"/>
    </source>
</evidence>
<evidence type="ECO:0000259" key="18">
    <source>
        <dbReference type="Pfam" id="PF08263"/>
    </source>
</evidence>
<gene>
    <name evidence="21" type="primary">gb05203</name>
    <name evidence="21" type="ORF">PR202_gb05203</name>
</gene>
<evidence type="ECO:0000256" key="14">
    <source>
        <dbReference type="ARBA" id="ARBA00023170"/>
    </source>
</evidence>
<evidence type="ECO:0000256" key="10">
    <source>
        <dbReference type="ARBA" id="ARBA00022737"/>
    </source>
</evidence>
<evidence type="ECO:0000259" key="19">
    <source>
        <dbReference type="Pfam" id="PF11145"/>
    </source>
</evidence>
<feature type="domain" description="DUF2921" evidence="20">
    <location>
        <begin position="571"/>
        <end position="729"/>
    </location>
</feature>
<evidence type="ECO:0000256" key="16">
    <source>
        <dbReference type="SAM" id="Phobius"/>
    </source>
</evidence>
<dbReference type="PANTHER" id="PTHR27000">
    <property type="entry name" value="LEUCINE-RICH REPEAT RECEPTOR-LIKE PROTEIN KINASE FAMILY PROTEIN-RELATED"/>
    <property type="match status" value="1"/>
</dbReference>
<evidence type="ECO:0000256" key="12">
    <source>
        <dbReference type="ARBA" id="ARBA00022989"/>
    </source>
</evidence>
<keyword evidence="6" id="KW-0433">Leucine-rich repeat</keyword>